<proteinExistence type="predicted"/>
<evidence type="ECO:0000313" key="2">
    <source>
        <dbReference type="EMBL" id="GGN44901.1"/>
    </source>
</evidence>
<dbReference type="EMBL" id="BMND01000009">
    <property type="protein sequence ID" value="GGN44901.1"/>
    <property type="molecule type" value="Genomic_DNA"/>
</dbReference>
<protein>
    <submittedName>
        <fullName evidence="2">Uncharacterized protein</fullName>
    </submittedName>
</protein>
<gene>
    <name evidence="2" type="ORF">GCM10012285_28010</name>
</gene>
<comment type="caution">
    <text evidence="2">The sequence shown here is derived from an EMBL/GenBank/DDBJ whole genome shotgun (WGS) entry which is preliminary data.</text>
</comment>
<organism evidence="2 3">
    <name type="scientific">Streptomyces kronopolitis</name>
    <dbReference type="NCBI Taxonomy" id="1612435"/>
    <lineage>
        <taxon>Bacteria</taxon>
        <taxon>Bacillati</taxon>
        <taxon>Actinomycetota</taxon>
        <taxon>Actinomycetes</taxon>
        <taxon>Kitasatosporales</taxon>
        <taxon>Streptomycetaceae</taxon>
        <taxon>Streptomyces</taxon>
    </lineage>
</organism>
<dbReference type="Proteomes" id="UP000600080">
    <property type="component" value="Unassembled WGS sequence"/>
</dbReference>
<keyword evidence="3" id="KW-1185">Reference proteome</keyword>
<feature type="region of interest" description="Disordered" evidence="1">
    <location>
        <begin position="1"/>
        <end position="43"/>
    </location>
</feature>
<sequence length="118" mass="12802">MEREHVGELLAQRDGVHVQAHADARGESHQIDVGDQGPLPAADHGVRVTVTSQGIEELYLVMPADTSQHLVFPPFDGFLTSFDHSHGTRVPDEIVEMPVAAAGDKFRCTLENARPGNP</sequence>
<evidence type="ECO:0000313" key="3">
    <source>
        <dbReference type="Proteomes" id="UP000600080"/>
    </source>
</evidence>
<name>A0ABQ2JFS5_9ACTN</name>
<reference evidence="3" key="1">
    <citation type="journal article" date="2019" name="Int. J. Syst. Evol. Microbiol.">
        <title>The Global Catalogue of Microorganisms (GCM) 10K type strain sequencing project: providing services to taxonomists for standard genome sequencing and annotation.</title>
        <authorList>
            <consortium name="The Broad Institute Genomics Platform"/>
            <consortium name="The Broad Institute Genome Sequencing Center for Infectious Disease"/>
            <person name="Wu L."/>
            <person name="Ma J."/>
        </authorList>
    </citation>
    <scope>NUCLEOTIDE SEQUENCE [LARGE SCALE GENOMIC DNA]</scope>
    <source>
        <strain evidence="3">CGMCC 4.7323</strain>
    </source>
</reference>
<feature type="compositionally biased region" description="Basic and acidic residues" evidence="1">
    <location>
        <begin position="14"/>
        <end position="32"/>
    </location>
</feature>
<evidence type="ECO:0000256" key="1">
    <source>
        <dbReference type="SAM" id="MobiDB-lite"/>
    </source>
</evidence>
<accession>A0ABQ2JFS5</accession>